<protein>
    <recommendedName>
        <fullName evidence="3">Lipoprotein</fullName>
    </recommendedName>
</protein>
<dbReference type="STRING" id="490189.SAMN02927903_03315"/>
<dbReference type="OrthoDB" id="1370447at2"/>
<dbReference type="EMBL" id="FMVF01000039">
    <property type="protein sequence ID" value="SCZ00079.1"/>
    <property type="molecule type" value="Genomic_DNA"/>
</dbReference>
<dbReference type="AlphaFoldDB" id="A0A1G5KJF9"/>
<evidence type="ECO:0000313" key="1">
    <source>
        <dbReference type="EMBL" id="SCZ00079.1"/>
    </source>
</evidence>
<dbReference type="PROSITE" id="PS51257">
    <property type="entry name" value="PROKAR_LIPOPROTEIN"/>
    <property type="match status" value="1"/>
</dbReference>
<evidence type="ECO:0000313" key="2">
    <source>
        <dbReference type="Proteomes" id="UP000199354"/>
    </source>
</evidence>
<name>A0A1G5KJF9_9FLAO</name>
<keyword evidence="2" id="KW-1185">Reference proteome</keyword>
<gene>
    <name evidence="1" type="ORF">SAMN02927903_03315</name>
</gene>
<dbReference type="Proteomes" id="UP000199354">
    <property type="component" value="Unassembled WGS sequence"/>
</dbReference>
<evidence type="ECO:0008006" key="3">
    <source>
        <dbReference type="Google" id="ProtNLM"/>
    </source>
</evidence>
<dbReference type="RefSeq" id="WP_139149789.1">
    <property type="nucleotide sequence ID" value="NZ_FMVF01000039.1"/>
</dbReference>
<proteinExistence type="predicted"/>
<organism evidence="1 2">
    <name type="scientific">Flavobacterium caeni</name>
    <dbReference type="NCBI Taxonomy" id="490189"/>
    <lineage>
        <taxon>Bacteria</taxon>
        <taxon>Pseudomonadati</taxon>
        <taxon>Bacteroidota</taxon>
        <taxon>Flavobacteriia</taxon>
        <taxon>Flavobacteriales</taxon>
        <taxon>Flavobacteriaceae</taxon>
        <taxon>Flavobacterium</taxon>
    </lineage>
</organism>
<accession>A0A1G5KJF9</accession>
<sequence>MKIQILLISSALFFTFSCNKKTDDKRTSVDKIIDVVIETSDGQSVEFPDLYNFVYYSLSDENPENLILVRKLMYRGFKINESGRGNYPPLGPRIINVNMRKEDCECNVSKIYYSTVNDSIFQTTEKISCKRTGR</sequence>
<reference evidence="1 2" key="1">
    <citation type="submission" date="2016-10" db="EMBL/GenBank/DDBJ databases">
        <authorList>
            <person name="de Groot N.N."/>
        </authorList>
    </citation>
    <scope>NUCLEOTIDE SEQUENCE [LARGE SCALE GENOMIC DNA]</scope>
    <source>
        <strain evidence="1 2">CGMCC 1.7031</strain>
    </source>
</reference>